<evidence type="ECO:0000256" key="4">
    <source>
        <dbReference type="ARBA" id="ARBA00023186"/>
    </source>
</evidence>
<gene>
    <name evidence="6" type="ORF">R1sor_023446</name>
</gene>
<keyword evidence="5" id="KW-0676">Redox-active center</keyword>
<proteinExistence type="predicted"/>
<dbReference type="InterPro" id="IPR000397">
    <property type="entry name" value="Heat_shock_Hsp33"/>
</dbReference>
<keyword evidence="7" id="KW-1185">Reference proteome</keyword>
<dbReference type="Proteomes" id="UP001633002">
    <property type="component" value="Unassembled WGS sequence"/>
</dbReference>
<dbReference type="InterPro" id="IPR016154">
    <property type="entry name" value="Heat_shock_Hsp33_C"/>
</dbReference>
<evidence type="ECO:0000256" key="3">
    <source>
        <dbReference type="ARBA" id="ARBA00023157"/>
    </source>
</evidence>
<name>A0ABD3GMN5_9MARC</name>
<dbReference type="Pfam" id="PF01430">
    <property type="entry name" value="HSP33"/>
    <property type="match status" value="1"/>
</dbReference>
<comment type="caution">
    <text evidence="6">The sequence shown here is derived from an EMBL/GenBank/DDBJ whole genome shotgun (WGS) entry which is preliminary data.</text>
</comment>
<dbReference type="AlphaFoldDB" id="A0ABD3GMN5"/>
<dbReference type="EMBL" id="JBJQOH010000007">
    <property type="protein sequence ID" value="KAL3680490.1"/>
    <property type="molecule type" value="Genomic_DNA"/>
</dbReference>
<evidence type="ECO:0000256" key="5">
    <source>
        <dbReference type="ARBA" id="ARBA00023284"/>
    </source>
</evidence>
<dbReference type="Gene3D" id="3.90.1280.10">
    <property type="entry name" value="HSP33 redox switch-like"/>
    <property type="match status" value="1"/>
</dbReference>
<protein>
    <submittedName>
        <fullName evidence="6">Uncharacterized protein</fullName>
    </submittedName>
</protein>
<evidence type="ECO:0000256" key="1">
    <source>
        <dbReference type="ARBA" id="ARBA00022490"/>
    </source>
</evidence>
<dbReference type="PANTHER" id="PTHR30111:SF1">
    <property type="entry name" value="33 KDA CHAPERONIN"/>
    <property type="match status" value="1"/>
</dbReference>
<keyword evidence="4" id="KW-0143">Chaperone</keyword>
<keyword evidence="2" id="KW-0862">Zinc</keyword>
<dbReference type="PANTHER" id="PTHR30111">
    <property type="entry name" value="33 KDA CHAPERONIN"/>
    <property type="match status" value="1"/>
</dbReference>
<dbReference type="CDD" id="cd00498">
    <property type="entry name" value="Hsp33"/>
    <property type="match status" value="1"/>
</dbReference>
<evidence type="ECO:0000313" key="7">
    <source>
        <dbReference type="Proteomes" id="UP001633002"/>
    </source>
</evidence>
<dbReference type="Gene3D" id="3.55.30.10">
    <property type="entry name" value="Hsp33 domain"/>
    <property type="match status" value="1"/>
</dbReference>
<evidence type="ECO:0000256" key="2">
    <source>
        <dbReference type="ARBA" id="ARBA00022833"/>
    </source>
</evidence>
<dbReference type="SUPFAM" id="SSF64397">
    <property type="entry name" value="Hsp33 domain"/>
    <property type="match status" value="1"/>
</dbReference>
<keyword evidence="3" id="KW-1015">Disulfide bond</keyword>
<organism evidence="6 7">
    <name type="scientific">Riccia sorocarpa</name>
    <dbReference type="NCBI Taxonomy" id="122646"/>
    <lineage>
        <taxon>Eukaryota</taxon>
        <taxon>Viridiplantae</taxon>
        <taxon>Streptophyta</taxon>
        <taxon>Embryophyta</taxon>
        <taxon>Marchantiophyta</taxon>
        <taxon>Marchantiopsida</taxon>
        <taxon>Marchantiidae</taxon>
        <taxon>Marchantiales</taxon>
        <taxon>Ricciaceae</taxon>
        <taxon>Riccia</taxon>
    </lineage>
</organism>
<dbReference type="SUPFAM" id="SSF118352">
    <property type="entry name" value="HSP33 redox switch-like"/>
    <property type="match status" value="1"/>
</dbReference>
<evidence type="ECO:0000313" key="6">
    <source>
        <dbReference type="EMBL" id="KAL3680490.1"/>
    </source>
</evidence>
<keyword evidence="1" id="KW-0963">Cytoplasm</keyword>
<sequence length="389" mass="42163">MALASNALSLTWKWRGSAPAFMQKQKFLQLKSSSLTHQAEPAAGRMPELRSELSGVTVRQFLQSFGRRNKFRRLRLFSTVAEAVNGADTSVSVSGGDQLLRCISYDAEVSIITLVATDVVREAQRRHRTSPTASAALGRALLGTLLVGAMKGEDESVQMTFLGQGPLGQMTTVCKDYMVKGFVANPDCESSLKANGKLDVGSAVGTGTLRVVRDNENWKQPFSGTVPIHSGEIAEDIAHYLADSEQMNVALGVGVSLSKTKAVEFAGGFLVQVLPFCSEETLAQLEKNIMKMPPLSESEATLSAKNISERLLEGIGLGDYDSLPVPKFGPCTVDDLKSRMVRAVASLGKADIRQLLEEQGHVEVKCEFCAEVVRFGESDLQDILQFRSQ</sequence>
<accession>A0ABD3GMN5</accession>
<dbReference type="InterPro" id="IPR016153">
    <property type="entry name" value="Heat_shock_Hsp33_N"/>
</dbReference>
<reference evidence="6 7" key="1">
    <citation type="submission" date="2024-09" db="EMBL/GenBank/DDBJ databases">
        <title>Chromosome-scale assembly of Riccia sorocarpa.</title>
        <authorList>
            <person name="Paukszto L."/>
        </authorList>
    </citation>
    <scope>NUCLEOTIDE SEQUENCE [LARGE SCALE GENOMIC DNA]</scope>
    <source>
        <strain evidence="6">LP-2024</strain>
        <tissue evidence="6">Aerial parts of the thallus</tissue>
    </source>
</reference>